<gene>
    <name evidence="2" type="ORF">PANDA_005813</name>
</gene>
<reference evidence="2" key="1">
    <citation type="journal article" date="2010" name="Nature">
        <title>The sequence and de novo assembly of the giant panda genome.</title>
        <authorList>
            <person name="Li R."/>
            <person name="Fan W."/>
            <person name="Tian G."/>
            <person name="Zhu H."/>
            <person name="He L."/>
            <person name="Cai J."/>
            <person name="Huang Q."/>
            <person name="Cai Q."/>
            <person name="Li B."/>
            <person name="Bai Y."/>
            <person name="Zhang Z."/>
            <person name="Zhang Y."/>
            <person name="Wang W."/>
            <person name="Li J."/>
            <person name="Wei F."/>
            <person name="Li H."/>
            <person name="Jian M."/>
            <person name="Li J."/>
            <person name="Zhang Z."/>
            <person name="Nielsen R."/>
            <person name="Li D."/>
            <person name="Gu W."/>
            <person name="Yang Z."/>
            <person name="Xuan Z."/>
            <person name="Ryder O.A."/>
            <person name="Leung F.C."/>
            <person name="Zhou Y."/>
            <person name="Cao J."/>
            <person name="Sun X."/>
            <person name="Fu Y."/>
            <person name="Fang X."/>
            <person name="Guo X."/>
            <person name="Wang B."/>
            <person name="Hou R."/>
            <person name="Shen F."/>
            <person name="Mu B."/>
            <person name="Ni P."/>
            <person name="Lin R."/>
            <person name="Qian W."/>
            <person name="Wang G."/>
            <person name="Yu C."/>
            <person name="Nie W."/>
            <person name="Wang J."/>
            <person name="Wu Z."/>
            <person name="Liang H."/>
            <person name="Min J."/>
            <person name="Wu Q."/>
            <person name="Cheng S."/>
            <person name="Ruan J."/>
            <person name="Wang M."/>
            <person name="Shi Z."/>
            <person name="Wen M."/>
            <person name="Liu B."/>
            <person name="Ren X."/>
            <person name="Zheng H."/>
            <person name="Dong D."/>
            <person name="Cook K."/>
            <person name="Shan G."/>
            <person name="Zhang H."/>
            <person name="Kosiol C."/>
            <person name="Xie X."/>
            <person name="Lu Z."/>
            <person name="Zheng H."/>
            <person name="Li Y."/>
            <person name="Steiner C.C."/>
            <person name="Lam T.T."/>
            <person name="Lin S."/>
            <person name="Zhang Q."/>
            <person name="Li G."/>
            <person name="Tian J."/>
            <person name="Gong T."/>
            <person name="Liu H."/>
            <person name="Zhang D."/>
            <person name="Fang L."/>
            <person name="Ye C."/>
            <person name="Zhang J."/>
            <person name="Hu W."/>
            <person name="Xu A."/>
            <person name="Ren Y."/>
            <person name="Zhang G."/>
            <person name="Bruford M.W."/>
            <person name="Li Q."/>
            <person name="Ma L."/>
            <person name="Guo Y."/>
            <person name="An N."/>
            <person name="Hu Y."/>
            <person name="Zheng Y."/>
            <person name="Shi Y."/>
            <person name="Li Z."/>
            <person name="Liu Q."/>
            <person name="Chen Y."/>
            <person name="Zhao J."/>
            <person name="Qu N."/>
            <person name="Zhao S."/>
            <person name="Tian F."/>
            <person name="Wang X."/>
            <person name="Wang H."/>
            <person name="Xu L."/>
            <person name="Liu X."/>
            <person name="Vinar T."/>
            <person name="Wang Y."/>
            <person name="Lam T.W."/>
            <person name="Yiu S.M."/>
            <person name="Liu S."/>
            <person name="Zhang H."/>
            <person name="Li D."/>
            <person name="Huang Y."/>
            <person name="Wang X."/>
            <person name="Yang G."/>
            <person name="Jiang Z."/>
            <person name="Wang J."/>
            <person name="Qin N."/>
            <person name="Li L."/>
            <person name="Li J."/>
            <person name="Bolund L."/>
            <person name="Kristiansen K."/>
            <person name="Wong G.K."/>
            <person name="Olson M."/>
            <person name="Zhang X."/>
            <person name="Li S."/>
            <person name="Yang H."/>
            <person name="Wang J."/>
            <person name="Wang J."/>
        </authorList>
    </citation>
    <scope>NUCLEOTIDE SEQUENCE [LARGE SCALE GENOMIC DNA]</scope>
</reference>
<dbReference type="InParanoid" id="D2H6V0"/>
<feature type="domain" description="DUF4939" evidence="1">
    <location>
        <begin position="1"/>
        <end position="81"/>
    </location>
</feature>
<name>D2H6V0_AILME</name>
<feature type="non-terminal residue" evidence="2">
    <location>
        <position position="1"/>
    </location>
</feature>
<feature type="non-terminal residue" evidence="2">
    <location>
        <position position="83"/>
    </location>
</feature>
<accession>D2H6V0</accession>
<evidence type="ECO:0000313" key="2">
    <source>
        <dbReference type="EMBL" id="EFB14202.1"/>
    </source>
</evidence>
<proteinExistence type="predicted"/>
<evidence type="ECO:0000259" key="1">
    <source>
        <dbReference type="Pfam" id="PF16297"/>
    </source>
</evidence>
<dbReference type="InterPro" id="IPR032549">
    <property type="entry name" value="DUF4939"/>
</dbReference>
<sequence>LPVPSKFSGDRREYHEFIVLCQLILQSYPRMFYNDRLRVGYVMCHLSGMALEWARALVNEDSPLMDDFPAFLEAMSGMFEYRQ</sequence>
<dbReference type="Pfam" id="PF16297">
    <property type="entry name" value="DUF4939"/>
    <property type="match status" value="1"/>
</dbReference>
<organism evidence="2">
    <name type="scientific">Ailuropoda melanoleuca</name>
    <name type="common">Giant panda</name>
    <dbReference type="NCBI Taxonomy" id="9646"/>
    <lineage>
        <taxon>Eukaryota</taxon>
        <taxon>Metazoa</taxon>
        <taxon>Chordata</taxon>
        <taxon>Craniata</taxon>
        <taxon>Vertebrata</taxon>
        <taxon>Euteleostomi</taxon>
        <taxon>Mammalia</taxon>
        <taxon>Eutheria</taxon>
        <taxon>Laurasiatheria</taxon>
        <taxon>Carnivora</taxon>
        <taxon>Caniformia</taxon>
        <taxon>Ursidae</taxon>
        <taxon>Ailuropoda</taxon>
    </lineage>
</organism>
<dbReference type="AlphaFoldDB" id="D2H6V0"/>
<dbReference type="EMBL" id="GL192537">
    <property type="protein sequence ID" value="EFB14202.1"/>
    <property type="molecule type" value="Genomic_DNA"/>
</dbReference>
<protein>
    <recommendedName>
        <fullName evidence="1">DUF4939 domain-containing protein</fullName>
    </recommendedName>
</protein>